<dbReference type="GO" id="GO:0070569">
    <property type="term" value="F:uridylyltransferase activity"/>
    <property type="evidence" value="ECO:0007669"/>
    <property type="project" value="InterPro"/>
</dbReference>
<dbReference type="InterPro" id="IPR011004">
    <property type="entry name" value="Trimer_LpxA-like_sf"/>
</dbReference>
<dbReference type="AlphaFoldDB" id="A0A7N2L6J3"/>
<name>A0A7N2L6J3_QUELO</name>
<dbReference type="Gene3D" id="2.160.10.10">
    <property type="entry name" value="Hexapeptide repeat proteins"/>
    <property type="match status" value="1"/>
</dbReference>
<dbReference type="EnsemblPlants" id="QL03p028520:mrna">
    <property type="protein sequence ID" value="QL03p028520:mrna"/>
    <property type="gene ID" value="QL03p028520"/>
</dbReference>
<evidence type="ECO:0000256" key="2">
    <source>
        <dbReference type="ARBA" id="ARBA00022695"/>
    </source>
</evidence>
<dbReference type="Proteomes" id="UP000594261">
    <property type="component" value="Chromosome 3"/>
</dbReference>
<sequence length="136" mass="15604">MHSLCFVVISFFSFKDFPSIVELDSLKVTGDVRFGADVTLKGSALILLLGNNQFHDIFPLGWGRFQGKLPYEHFQSWTSMKVANMTFEKNNVYMVAHMRTTSRDFTWSSDFSYSLEITNKGIKTLYEKDPKSSSSY</sequence>
<keyword evidence="4" id="KW-1185">Reference proteome</keyword>
<evidence type="ECO:0000256" key="1">
    <source>
        <dbReference type="ARBA" id="ARBA00022679"/>
    </source>
</evidence>
<evidence type="ECO:0000313" key="4">
    <source>
        <dbReference type="Proteomes" id="UP000594261"/>
    </source>
</evidence>
<dbReference type="InParanoid" id="A0A7N2L6J3"/>
<dbReference type="SUPFAM" id="SSF51161">
    <property type="entry name" value="Trimeric LpxA-like enzymes"/>
    <property type="match status" value="1"/>
</dbReference>
<dbReference type="EMBL" id="LRBV02000003">
    <property type="status" value="NOT_ANNOTATED_CDS"/>
    <property type="molecule type" value="Genomic_DNA"/>
</dbReference>
<proteinExistence type="predicted"/>
<keyword evidence="2" id="KW-0548">Nucleotidyltransferase</keyword>
<dbReference type="InterPro" id="IPR002618">
    <property type="entry name" value="UDPGP_fam"/>
</dbReference>
<keyword evidence="1" id="KW-0808">Transferase</keyword>
<reference evidence="3 4" key="1">
    <citation type="journal article" date="2016" name="G3 (Bethesda)">
        <title>First Draft Assembly and Annotation of the Genome of a California Endemic Oak Quercus lobata Nee (Fagaceae).</title>
        <authorList>
            <person name="Sork V.L."/>
            <person name="Fitz-Gibbon S.T."/>
            <person name="Puiu D."/>
            <person name="Crepeau M."/>
            <person name="Gugger P.F."/>
            <person name="Sherman R."/>
            <person name="Stevens K."/>
            <person name="Langley C.H."/>
            <person name="Pellegrini M."/>
            <person name="Salzberg S.L."/>
        </authorList>
    </citation>
    <scope>NUCLEOTIDE SEQUENCE [LARGE SCALE GENOMIC DNA]</scope>
    <source>
        <strain evidence="3 4">cv. SW786</strain>
    </source>
</reference>
<dbReference type="Gramene" id="QL03p028520:mrna">
    <property type="protein sequence ID" value="QL03p028520:mrna"/>
    <property type="gene ID" value="QL03p028520"/>
</dbReference>
<organism evidence="3 4">
    <name type="scientific">Quercus lobata</name>
    <name type="common">Valley oak</name>
    <dbReference type="NCBI Taxonomy" id="97700"/>
    <lineage>
        <taxon>Eukaryota</taxon>
        <taxon>Viridiplantae</taxon>
        <taxon>Streptophyta</taxon>
        <taxon>Embryophyta</taxon>
        <taxon>Tracheophyta</taxon>
        <taxon>Spermatophyta</taxon>
        <taxon>Magnoliopsida</taxon>
        <taxon>eudicotyledons</taxon>
        <taxon>Gunneridae</taxon>
        <taxon>Pentapetalae</taxon>
        <taxon>rosids</taxon>
        <taxon>fabids</taxon>
        <taxon>Fagales</taxon>
        <taxon>Fagaceae</taxon>
        <taxon>Quercus</taxon>
    </lineage>
</organism>
<protein>
    <submittedName>
        <fullName evidence="3">Uncharacterized protein</fullName>
    </submittedName>
</protein>
<accession>A0A7N2L6J3</accession>
<dbReference type="Pfam" id="PF01704">
    <property type="entry name" value="UDPGP"/>
    <property type="match status" value="1"/>
</dbReference>
<evidence type="ECO:0000313" key="3">
    <source>
        <dbReference type="EnsemblPlants" id="QL03p028520:mrna"/>
    </source>
</evidence>
<reference evidence="3" key="2">
    <citation type="submission" date="2021-01" db="UniProtKB">
        <authorList>
            <consortium name="EnsemblPlants"/>
        </authorList>
    </citation>
    <scope>IDENTIFICATION</scope>
</reference>